<evidence type="ECO:0000313" key="1">
    <source>
        <dbReference type="EMBL" id="MEN7551007.1"/>
    </source>
</evidence>
<proteinExistence type="predicted"/>
<keyword evidence="2" id="KW-1185">Reference proteome</keyword>
<organism evidence="1 2">
    <name type="scientific">Rapidithrix thailandica</name>
    <dbReference type="NCBI Taxonomy" id="413964"/>
    <lineage>
        <taxon>Bacteria</taxon>
        <taxon>Pseudomonadati</taxon>
        <taxon>Bacteroidota</taxon>
        <taxon>Cytophagia</taxon>
        <taxon>Cytophagales</taxon>
        <taxon>Flammeovirgaceae</taxon>
        <taxon>Rapidithrix</taxon>
    </lineage>
</organism>
<dbReference type="EMBL" id="JBDKWZ010000018">
    <property type="protein sequence ID" value="MEN7551007.1"/>
    <property type="molecule type" value="Genomic_DNA"/>
</dbReference>
<dbReference type="RefSeq" id="WP_346823789.1">
    <property type="nucleotide sequence ID" value="NZ_JBDKWZ010000018.1"/>
</dbReference>
<dbReference type="SUPFAM" id="SSF48371">
    <property type="entry name" value="ARM repeat"/>
    <property type="match status" value="1"/>
</dbReference>
<dbReference type="InterPro" id="IPR016024">
    <property type="entry name" value="ARM-type_fold"/>
</dbReference>
<protein>
    <submittedName>
        <fullName evidence="1">Uncharacterized protein</fullName>
    </submittedName>
</protein>
<accession>A0AAW9S1F3</accession>
<dbReference type="InterPro" id="IPR011989">
    <property type="entry name" value="ARM-like"/>
</dbReference>
<gene>
    <name evidence="1" type="ORF">AAG747_24005</name>
</gene>
<comment type="caution">
    <text evidence="1">The sequence shown here is derived from an EMBL/GenBank/DDBJ whole genome shotgun (WGS) entry which is preliminary data.</text>
</comment>
<sequence length="174" mass="19578">MKLRNELLKEHSKAHSQSLATFIGNDTMLFAELIEVFLCDEYRVTQRASHVLSECADRHPQLIAPYLKKLLLNLQNPVHNAVKRNTFRVLQDFDLPDDEEILSLAAEVGFATLQSNKEAVATKAFAMTVLGNVCKKVPELTQELKIIIEDQMPYGSPGFVARGKKVLKTLQNIT</sequence>
<dbReference type="Proteomes" id="UP001403385">
    <property type="component" value="Unassembled WGS sequence"/>
</dbReference>
<name>A0AAW9S1F3_9BACT</name>
<reference evidence="1 2" key="1">
    <citation type="submission" date="2024-04" db="EMBL/GenBank/DDBJ databases">
        <title>Novel genus in family Flammeovirgaceae.</title>
        <authorList>
            <person name="Nguyen T.H."/>
            <person name="Vuong T.Q."/>
            <person name="Le H."/>
            <person name="Kim S.-G."/>
        </authorList>
    </citation>
    <scope>NUCLEOTIDE SEQUENCE [LARGE SCALE GENOMIC DNA]</scope>
    <source>
        <strain evidence="1 2">JCM 23209</strain>
    </source>
</reference>
<dbReference type="Gene3D" id="1.25.10.10">
    <property type="entry name" value="Leucine-rich Repeat Variant"/>
    <property type="match status" value="1"/>
</dbReference>
<dbReference type="AlphaFoldDB" id="A0AAW9S1F3"/>
<evidence type="ECO:0000313" key="2">
    <source>
        <dbReference type="Proteomes" id="UP001403385"/>
    </source>
</evidence>